<dbReference type="PANTHER" id="PTHR37804:SF1">
    <property type="entry name" value="CDAA REGULATORY PROTEIN CDAR"/>
    <property type="match status" value="1"/>
</dbReference>
<dbReference type="PANTHER" id="PTHR37804">
    <property type="entry name" value="CDAA REGULATORY PROTEIN CDAR"/>
    <property type="match status" value="1"/>
</dbReference>
<dbReference type="Gene3D" id="2.170.120.40">
    <property type="entry name" value="YbbR-like domain"/>
    <property type="match status" value="2"/>
</dbReference>
<evidence type="ECO:0008006" key="3">
    <source>
        <dbReference type="Google" id="ProtNLM"/>
    </source>
</evidence>
<evidence type="ECO:0000313" key="2">
    <source>
        <dbReference type="Proteomes" id="UP001649381"/>
    </source>
</evidence>
<gene>
    <name evidence="1" type="ORF">L2716_16990</name>
</gene>
<comment type="caution">
    <text evidence="1">The sequence shown here is derived from an EMBL/GenBank/DDBJ whole genome shotgun (WGS) entry which is preliminary data.</text>
</comment>
<protein>
    <recommendedName>
        <fullName evidence="3">YbbR domain-containing protein</fullName>
    </recommendedName>
</protein>
<dbReference type="RefSeq" id="WP_236338304.1">
    <property type="nucleotide sequence ID" value="NZ_JAKIJS010000003.1"/>
</dbReference>
<dbReference type="InterPro" id="IPR012505">
    <property type="entry name" value="YbbR"/>
</dbReference>
<keyword evidence="2" id="KW-1185">Reference proteome</keyword>
<sequence>MDKLLKSHWFVRITAFLVALMMYTSVNITNQDATDTEEDVRNGEGPIYKTVSVEAEYDESKYELMGLPKTAAVEFQGSRADLTKLNLQRGQTAFVDLSDKGPGQYEATLKMSNIPNGVEYAFEEPTVSVTLHEKKTETFPVTIQLLDVDELPEGYIAGTPEADQKEIEITGAKEIIDEIKYVRAFVNVGTAKETFTREVKIQALNKSYDPIDIKIDPATTEVTVPIDNPNKDVDLSVESKGSLPDGVELKSITPENKDVTIHAPKELLDRLDSIKIPVDLSNITEDKTIEVSVPLPDGAFYASPGKVKVKIDVEKVEESSSDSTNETASSRTFEDVPINIRGLSDNQEAAIRTPEKGVMDLTVQGDEEALKDLSEESITAFIDAQNLSEGEHDVEINVELPEAFTYQNEIKKATLTISETTA</sequence>
<name>A0ABS9H628_9BACL</name>
<evidence type="ECO:0000313" key="1">
    <source>
        <dbReference type="EMBL" id="MCF6139425.1"/>
    </source>
</evidence>
<proteinExistence type="predicted"/>
<dbReference type="Proteomes" id="UP001649381">
    <property type="component" value="Unassembled WGS sequence"/>
</dbReference>
<organism evidence="1 2">
    <name type="scientific">Pseudalkalibacillus berkeleyi</name>
    <dbReference type="NCBI Taxonomy" id="1069813"/>
    <lineage>
        <taxon>Bacteria</taxon>
        <taxon>Bacillati</taxon>
        <taxon>Bacillota</taxon>
        <taxon>Bacilli</taxon>
        <taxon>Bacillales</taxon>
        <taxon>Fictibacillaceae</taxon>
        <taxon>Pseudalkalibacillus</taxon>
    </lineage>
</organism>
<reference evidence="1 2" key="1">
    <citation type="submission" date="2022-01" db="EMBL/GenBank/DDBJ databases">
        <title>Alkalihalobacillus sp. EGI L200015, a novel bacterium isolated from a salt lake sediment.</title>
        <authorList>
            <person name="Gao L."/>
            <person name="Fang B.-Z."/>
            <person name="Li W.-J."/>
        </authorList>
    </citation>
    <scope>NUCLEOTIDE SEQUENCE [LARGE SCALE GENOMIC DNA]</scope>
    <source>
        <strain evidence="1 2">KCTC 12718</strain>
    </source>
</reference>
<dbReference type="InterPro" id="IPR053154">
    <property type="entry name" value="c-di-AMP_regulator"/>
</dbReference>
<dbReference type="Gene3D" id="2.170.120.30">
    <property type="match status" value="2"/>
</dbReference>
<accession>A0ABS9H628</accession>
<dbReference type="Pfam" id="PF07949">
    <property type="entry name" value="YbbR"/>
    <property type="match status" value="2"/>
</dbReference>
<dbReference type="EMBL" id="JAKIJS010000003">
    <property type="protein sequence ID" value="MCF6139425.1"/>
    <property type="molecule type" value="Genomic_DNA"/>
</dbReference>